<dbReference type="InterPro" id="IPR002049">
    <property type="entry name" value="LE_dom"/>
</dbReference>
<dbReference type="PROSITE" id="PS00022">
    <property type="entry name" value="EGF_1"/>
    <property type="match status" value="5"/>
</dbReference>
<dbReference type="InterPro" id="IPR013098">
    <property type="entry name" value="Ig_I-set"/>
</dbReference>
<dbReference type="PROSITE" id="PS50835">
    <property type="entry name" value="IG_LIKE"/>
    <property type="match status" value="13"/>
</dbReference>
<dbReference type="InterPro" id="IPR013320">
    <property type="entry name" value="ConA-like_dom_sf"/>
</dbReference>
<evidence type="ECO:0000259" key="26">
    <source>
        <dbReference type="PROSITE" id="PS50026"/>
    </source>
</evidence>
<keyword evidence="13" id="KW-0472">Membrane</keyword>
<feature type="domain" description="Laminin G" evidence="25">
    <location>
        <begin position="3060"/>
        <end position="3240"/>
    </location>
</feature>
<dbReference type="Pfam" id="PF00008">
    <property type="entry name" value="EGF"/>
    <property type="match status" value="2"/>
</dbReference>
<dbReference type="FunFam" id="2.60.40.10:FF:000644">
    <property type="entry name" value="Basement membrane-specific heparan sulfate proteoglycan core protein"/>
    <property type="match status" value="1"/>
</dbReference>
<feature type="disulfide bond" evidence="19">
    <location>
        <begin position="3263"/>
        <end position="3272"/>
    </location>
</feature>
<feature type="disulfide bond" evidence="21">
    <location>
        <begin position="1167"/>
        <end position="1176"/>
    </location>
</feature>
<keyword evidence="31" id="KW-1185">Reference proteome</keyword>
<dbReference type="PANTHER" id="PTHR12231:SF267">
    <property type="entry name" value="BASEMENT MEMBRANE-SPECIFIC HEPARAN SULFATE PROTEOGLYCAN CORE PROTEIN"/>
    <property type="match status" value="1"/>
</dbReference>
<feature type="region of interest" description="Disordered" evidence="22">
    <location>
        <begin position="60"/>
        <end position="89"/>
    </location>
</feature>
<dbReference type="Pfam" id="PF00052">
    <property type="entry name" value="Laminin_B"/>
    <property type="match status" value="3"/>
</dbReference>
<feature type="signal peptide" evidence="23">
    <location>
        <begin position="1"/>
        <end position="29"/>
    </location>
</feature>
<evidence type="ECO:0000256" key="19">
    <source>
        <dbReference type="PROSITE-ProRule" id="PRU00076"/>
    </source>
</evidence>
<dbReference type="FunFam" id="2.60.40.10:FF:001104">
    <property type="entry name" value="Heparan sulfate proteoglycan 2"/>
    <property type="match status" value="1"/>
</dbReference>
<reference evidence="30" key="1">
    <citation type="submission" date="2021-01" db="EMBL/GenBank/DDBJ databases">
        <authorList>
            <person name="Zahm M."/>
            <person name="Roques C."/>
            <person name="Cabau C."/>
            <person name="Klopp C."/>
            <person name="Donnadieu C."/>
            <person name="Jouanno E."/>
            <person name="Lampietro C."/>
            <person name="Louis A."/>
            <person name="Herpin A."/>
            <person name="Echchiki A."/>
            <person name="Berthelot C."/>
            <person name="Parey E."/>
            <person name="Roest-Crollius H."/>
            <person name="Braasch I."/>
            <person name="Postlethwait J."/>
            <person name="Bobe J."/>
            <person name="Montfort J."/>
            <person name="Bouchez O."/>
            <person name="Begum T."/>
            <person name="Mejri S."/>
            <person name="Adams A."/>
            <person name="Chen W.-J."/>
            <person name="Guiguen Y."/>
        </authorList>
    </citation>
    <scope>NUCLEOTIDE SEQUENCE</scope>
    <source>
        <strain evidence="30">YG-15Mar2019-1</strain>
        <tissue evidence="30">Brain</tissue>
    </source>
</reference>
<dbReference type="Pfam" id="PF07679">
    <property type="entry name" value="I-set"/>
    <property type="match status" value="6"/>
</dbReference>
<dbReference type="Gene3D" id="2.60.40.10">
    <property type="entry name" value="Immunoglobulins"/>
    <property type="match status" value="13"/>
</dbReference>
<evidence type="ECO:0000256" key="9">
    <source>
        <dbReference type="ARBA" id="ARBA00022729"/>
    </source>
</evidence>
<dbReference type="Pfam" id="PF24973">
    <property type="entry name" value="EGF_LMN_ATRN"/>
    <property type="match status" value="3"/>
</dbReference>
<evidence type="ECO:0000256" key="16">
    <source>
        <dbReference type="ARBA" id="ARBA00023292"/>
    </source>
</evidence>
<evidence type="ECO:0000256" key="10">
    <source>
        <dbReference type="ARBA" id="ARBA00022737"/>
    </source>
</evidence>
<evidence type="ECO:0000259" key="29">
    <source>
        <dbReference type="PROSITE" id="PS51115"/>
    </source>
</evidence>
<dbReference type="PROSITE" id="PS01248">
    <property type="entry name" value="EGF_LAM_1"/>
    <property type="match status" value="6"/>
</dbReference>
<feature type="domain" description="Laminin G" evidence="25">
    <location>
        <begin position="2803"/>
        <end position="2980"/>
    </location>
</feature>
<dbReference type="Proteomes" id="UP001046870">
    <property type="component" value="Chromosome 5"/>
</dbReference>
<evidence type="ECO:0000313" key="31">
    <source>
        <dbReference type="Proteomes" id="UP001046870"/>
    </source>
</evidence>
<dbReference type="FunFam" id="2.60.40.10:FF:000005">
    <property type="entry name" value="Neuronal cell adhesion molecule"/>
    <property type="match status" value="1"/>
</dbReference>
<dbReference type="InterPro" id="IPR056863">
    <property type="entry name" value="LMN_ATRN_NET-like_EGF"/>
</dbReference>
<feature type="domain" description="Laminin EGF-like" evidence="27">
    <location>
        <begin position="754"/>
        <end position="803"/>
    </location>
</feature>
<dbReference type="GO" id="GO:0005886">
    <property type="term" value="C:plasma membrane"/>
    <property type="evidence" value="ECO:0007669"/>
    <property type="project" value="UniProtKB-SubCell"/>
</dbReference>
<feature type="disulfide bond" evidence="20">
    <location>
        <begin position="380"/>
        <end position="395"/>
    </location>
</feature>
<comment type="caution">
    <text evidence="19">Lacks conserved residue(s) required for the propagation of feature annotation.</text>
</comment>
<feature type="domain" description="SEA" evidence="24">
    <location>
        <begin position="94"/>
        <end position="205"/>
    </location>
</feature>
<comment type="caution">
    <text evidence="30">The sequence shown here is derived from an EMBL/GenBank/DDBJ whole genome shotgun (WGS) entry which is preliminary data.</text>
</comment>
<dbReference type="InterPro" id="IPR036055">
    <property type="entry name" value="LDL_receptor-like_sf"/>
</dbReference>
<dbReference type="PROSITE" id="PS50068">
    <property type="entry name" value="LDLRA_2"/>
    <property type="match status" value="4"/>
</dbReference>
<dbReference type="PANTHER" id="PTHR12231">
    <property type="entry name" value="CTX-RELATED TYPE I TRANSMEMBRANE PROTEIN"/>
    <property type="match status" value="1"/>
</dbReference>
<evidence type="ECO:0000256" key="7">
    <source>
        <dbReference type="ARBA" id="ARBA00022536"/>
    </source>
</evidence>
<evidence type="ECO:0000256" key="23">
    <source>
        <dbReference type="SAM" id="SignalP"/>
    </source>
</evidence>
<feature type="disulfide bond" evidence="20">
    <location>
        <begin position="284"/>
        <end position="302"/>
    </location>
</feature>
<keyword evidence="5" id="KW-0964">Secreted</keyword>
<feature type="disulfide bond" evidence="21">
    <location>
        <begin position="1596"/>
        <end position="1605"/>
    </location>
</feature>
<dbReference type="SMART" id="SM00181">
    <property type="entry name" value="EGF"/>
    <property type="match status" value="12"/>
</dbReference>
<dbReference type="InterPro" id="IPR003598">
    <property type="entry name" value="Ig_sub2"/>
</dbReference>
<dbReference type="CDD" id="cd00054">
    <property type="entry name" value="EGF_CA"/>
    <property type="match status" value="3"/>
</dbReference>
<feature type="disulfide bond" evidence="19">
    <location>
        <begin position="3003"/>
        <end position="3012"/>
    </location>
</feature>
<feature type="domain" description="Ig-like" evidence="28">
    <location>
        <begin position="1990"/>
        <end position="2075"/>
    </location>
</feature>
<evidence type="ECO:0000256" key="21">
    <source>
        <dbReference type="PROSITE-ProRule" id="PRU00460"/>
    </source>
</evidence>
<dbReference type="GO" id="GO:0005509">
    <property type="term" value="F:calcium ion binding"/>
    <property type="evidence" value="ECO:0007669"/>
    <property type="project" value="InterPro"/>
</dbReference>
<dbReference type="FunFam" id="2.60.40.10:FF:000032">
    <property type="entry name" value="palladin isoform X1"/>
    <property type="match status" value="1"/>
</dbReference>
<feature type="disulfide bond" evidence="20">
    <location>
        <begin position="296"/>
        <end position="311"/>
    </location>
</feature>
<feature type="domain" description="Ig-like" evidence="28">
    <location>
        <begin position="2365"/>
        <end position="2447"/>
    </location>
</feature>
<evidence type="ECO:0000256" key="5">
    <source>
        <dbReference type="ARBA" id="ARBA00022525"/>
    </source>
</evidence>
<dbReference type="FunFam" id="2.60.120.200:FF:000076">
    <property type="entry name" value="basement membrane-specific heparan sulfate proteoglycan core protein-like"/>
    <property type="match status" value="1"/>
</dbReference>
<dbReference type="InterPro" id="IPR036179">
    <property type="entry name" value="Ig-like_dom_sf"/>
</dbReference>
<dbReference type="SMART" id="SM00200">
    <property type="entry name" value="SEA"/>
    <property type="match status" value="1"/>
</dbReference>
<evidence type="ECO:0000256" key="8">
    <source>
        <dbReference type="ARBA" id="ARBA00022692"/>
    </source>
</evidence>
<dbReference type="CDD" id="cd00112">
    <property type="entry name" value="LDLa"/>
    <property type="match status" value="4"/>
</dbReference>
<keyword evidence="15" id="KW-0325">Glycoprotein</keyword>
<dbReference type="SUPFAM" id="SSF57424">
    <property type="entry name" value="LDL receptor-like module"/>
    <property type="match status" value="4"/>
</dbReference>
<feature type="disulfide bond" evidence="19">
    <location>
        <begin position="3298"/>
        <end position="3307"/>
    </location>
</feature>
<dbReference type="SUPFAM" id="SSF57196">
    <property type="entry name" value="EGF/Laminin"/>
    <property type="match status" value="9"/>
</dbReference>
<keyword evidence="16 21" id="KW-0424">Laminin EGF-like domain</keyword>
<keyword evidence="7 19" id="KW-0245">EGF-like domain</keyword>
<dbReference type="FunFam" id="2.60.40.10:FF:000273">
    <property type="entry name" value="contactin-3 isoform X1"/>
    <property type="match status" value="1"/>
</dbReference>
<feature type="chain" id="PRO_5039500823" description="Cell adhesion molecule-related/down-regulated by oncogenes" evidence="23">
    <location>
        <begin position="30"/>
        <end position="3518"/>
    </location>
</feature>
<feature type="domain" description="Laminin G" evidence="25">
    <location>
        <begin position="3314"/>
        <end position="3516"/>
    </location>
</feature>
<dbReference type="InterPro" id="IPR000742">
    <property type="entry name" value="EGF"/>
</dbReference>
<name>A0A9D3Q4I7_MEGAT</name>
<keyword evidence="9 23" id="KW-0732">Signal</keyword>
<dbReference type="InterPro" id="IPR013783">
    <property type="entry name" value="Ig-like_fold"/>
</dbReference>
<dbReference type="Pfam" id="PF00054">
    <property type="entry name" value="Laminin_G_1"/>
    <property type="match status" value="3"/>
</dbReference>
<feature type="domain" description="Ig-like" evidence="28">
    <location>
        <begin position="2452"/>
        <end position="2536"/>
    </location>
</feature>
<feature type="domain" description="Ig-like" evidence="28">
    <location>
        <begin position="2082"/>
        <end position="2164"/>
    </location>
</feature>
<evidence type="ECO:0000259" key="25">
    <source>
        <dbReference type="PROSITE" id="PS50025"/>
    </source>
</evidence>
<evidence type="ECO:0000256" key="18">
    <source>
        <dbReference type="ARBA" id="ARBA00069893"/>
    </source>
</evidence>
<evidence type="ECO:0000259" key="27">
    <source>
        <dbReference type="PROSITE" id="PS50027"/>
    </source>
</evidence>
<dbReference type="InterPro" id="IPR001881">
    <property type="entry name" value="EGF-like_Ca-bd_dom"/>
</dbReference>
<dbReference type="SUPFAM" id="SSF49899">
    <property type="entry name" value="Concanavalin A-like lectins/glucanases"/>
    <property type="match status" value="3"/>
</dbReference>
<dbReference type="EMBL" id="JAFDVH010000005">
    <property type="protein sequence ID" value="KAG7477685.1"/>
    <property type="molecule type" value="Genomic_DNA"/>
</dbReference>
<dbReference type="FunFam" id="2.60.120.200:FF:000072">
    <property type="entry name" value="basement membrane-specific heparan sulfate proteoglycan core protein-like"/>
    <property type="match status" value="1"/>
</dbReference>
<feature type="domain" description="Ig-like" evidence="28">
    <location>
        <begin position="2538"/>
        <end position="2621"/>
    </location>
</feature>
<evidence type="ECO:0000256" key="3">
    <source>
        <dbReference type="ARBA" id="ARBA00004302"/>
    </source>
</evidence>
<feature type="disulfide bond" evidence="20">
    <location>
        <begin position="213"/>
        <end position="225"/>
    </location>
</feature>
<dbReference type="Gene3D" id="4.10.400.10">
    <property type="entry name" value="Low-density Lipoprotein Receptor"/>
    <property type="match status" value="4"/>
</dbReference>
<accession>A0A9D3Q4I7</accession>
<feature type="disulfide bond" evidence="21">
    <location>
        <begin position="1226"/>
        <end position="1235"/>
    </location>
</feature>
<evidence type="ECO:0000259" key="28">
    <source>
        <dbReference type="PROSITE" id="PS50835"/>
    </source>
</evidence>
<feature type="domain" description="Laminin IV type A" evidence="29">
    <location>
        <begin position="937"/>
        <end position="1114"/>
    </location>
</feature>
<feature type="domain" description="Ig-like" evidence="28">
    <location>
        <begin position="1683"/>
        <end position="1779"/>
    </location>
</feature>
<dbReference type="InterPro" id="IPR001791">
    <property type="entry name" value="Laminin_G"/>
</dbReference>
<keyword evidence="6" id="KW-0272">Extracellular matrix</keyword>
<dbReference type="FunFam" id="2.10.25.10:FF:000033">
    <property type="entry name" value="Laminin subunit alpha 2"/>
    <property type="match status" value="1"/>
</dbReference>
<sequence>METRIARHRVSGLIISFVLTLRLIHVAQGSRVWGDLALPEDLEAGRGHRRWERYLAESDDEDFAVEEPSGEEPSGEEDGSTPEPPEVTPTAIAPTIYYRALVNFTDSFPYSPELEDIYSDTFQKISDDIVSSLEALYNQITGVQSVNVVLIKKLGKDIFVELDVGSDYNSDDKEIREVLQTAVRESSVASFRTSEQGFQFRRLGEVVPSRRACMEDEFMCLDGDCILLEYLCDKRPDCLDMSDELDCDQVIIPTTTLAPTPTTTERKVPSPPVPGPCRVDQATCPTGECIPRDYLCDGEKDCPDGSDELKCGTPSPCEPNEFKCQNGRCALKLWRCDGDNDCGDNSDESYCPTKGPGDTCAPEQFVCLGDRTCIPASYQCDEEPDCADRSDEVGCDPPVVTSPPEESIMVARGETVTFTCVAVGVPTPIITWRLNWGHIPVSGRITMTSENGRGTLVIRDVKEADQGAYTCEAINAKGMVFGIPDGVLSLSQNPDDCPDGHFSVVGNPHCVPCFCFGITKSCQSTSRYRSQIRLRFNQQGDFKGVNVSFPSKPTVSPLSSNQLLINPKMEEFQLVDLSRRFLSMESHWTLPRHFLGNKIDSYGGFLRYKVRYNLGRGESEPLERPEVVLVGNGRTLVYRRGTATPPRTLTQKAIKFTEEHWQHSSGRAVTRVDLMMTLVKLESINIRTMYDGHMISVSLSDIVMDTTSTEGNGRAVDVEECRCPKGYSGLSCEVCSPGFERVPGGPYLGTCGGCNCNGHASACDPVSGHCLSCRHNTEGPQCDKCRPGFFGDPRRGKPDDCKPCPCPVTDISRRFSATCFLDTDSKPTCDACRPGYTGRQCERCASGYQGNPLLPNGKCVLKPAASSKCDDRGTVKSNGRPCTCKSNVEGALCDECKPGTFHLSADNPDGCLQCFCMGVTRTCTSSTWNRDQVRGGTNGQLFTLSNGANTRTITEGIIQKGTSEVAFRSFSSVPSDIYYWVLPESFRGDKVTAYGGELRYTVRYEPRQRSIVTAGQPDVVLQGNGIFLEHYSKTKPLPRVPTTITVRFRESAWKRADGQPCTREHLLMALAETAVFMIRATYADSMSETSISEIQMDIAVPHSTGNKPALEVEECACPQGYRGPSCQECDVGYSRTTSGLYLGTCERCDCNGHATSCDSETGECLECLHNTVGPNCERCLPGFYGDPTIGGQDACQPCPCPGTSSNNQFSKQCYLDSDNQPTCDSCPPGFTGRRCERCAAGYTGNPVLGQPCIISMGNCKTCDPRGSDGCDSDGTCRCKTHTEGPSCSSCKQGHFHLSAEHKDGCLPCFCMGVTQQCSSSAYYRHLVSSTFLPGDFQGFALVNQQRTNRIATGFTVEVDTDGSQLSFSNFGNLHQEAYYWQLPEAYQGDKYALVYKGFSLHPEDVLYWQLPPMFKGDKVGSYGGRLRYTLSFVASPRGTPIEDADIQIIGNDITLVARQSWQRAPGTRESREFEIAFKEENWRRPDGMPATREHLMMVLADLDDVLIRASYYTDMLSASISGVSMEVAAPSYSGRGQALEVEQCRCPPGYQGLSCQDCAAGYTRTGGGLYLGHCELCDCNGHSDSCHPETGICTSCLHNTMGELCELCAPGFYGDATAGTPEDCQPCACPHTDPDNQFSPTCESLSAGGYRCTACQPGYTGQYCERCAPGYEGNPQERIKCRPDGSAASLVVKVHPERVVVAQGSPVILRCQVTSSPPHLYTWTREDGRPVSSNAERRSSLQSEELYFASVQPIDAGVYICTCQDQRHTNRSRAEIVVTTGLAKPIQVTIEEPKAQSVSIGSTVTFICTAKSTSPAYTLVWTRRNNGKLPSRAMDFNGILTIQNVQPEDAGIYVCTASNMFAMDEGTAILYVPEASQTQMFYTAYEMFEGHRAPAEASQPVAVINPPVLTIQQGQRAEFRCTATGSPTPSVEWTGGQGNPIPPNAIMRGGVLTIPVVERSNEGEYFCKAVNAHGEHTARAVLYVHSASLPHVQVSPQRVEIHEGETLRLYCRAGGTPRPALSWKKKDGPLPPQAREERTDIGTLIVPGVQAEDTGTYLCVGTNGIGSSEARVEVTVVQGIASEIRIQPPIATVQEGQSLDLSCIVPGDPPPSVTWQRVGRALSSNHQVLGAQLRILRATASDSGEYICRINGGPTLRQASVSVSVTASSARLQTPIISIEPHSTSVRLGESTSLRCRIHSGTQPMRLEWKMTNGRPLQDNVKLGPDGSVLTIVKSRHSNQGTYRCVASNSFGITQSLASLVVKDGPKVTVTPRGIVVVRMGDPINLECQATGEPRPSVSWHRENNAHKTVLNSPLLMDSNAVMQVLVARPEDSGTYTCVAQNSEGSAEAKVEVIVQGGPLVPSVPRASVPEPLMLVVEGQTATLRCDAHGYPTPSVTWSKLRSPVPWQHKVVNNTLILPNVGRQDSGQYICNATNNLGTTEVTVMLDVETPPYATTLPDDLSVRVGEVIRLQCLAHGTPPLHFDWTKVDGSLPAKAEVQAGNLQINLATEADAGTYRCKATNKVGSSEALAKVTVTSPLTVRVSPNVEVKARGSSVEFTCSVNGGFQTTIEWLKEGGPLPPNHQVKDGVLRIENLEQNDGGFYICRATSEFGQAQDSAKLTIQALPKVIINIRTSVQTVLLGSSVEFHCQAIGEPQPTIRWSKVGAVLPAHVLVQGGMLRIEQVAHGDAGQYRCTATNDVGSVQSQVVLNVQSLPQIIAQPEVKDVTVGSTAVFPCTATGHPVPQVTWSKMDEDLPSKATEEAHTLTIPNVTEEDAGTYICTASNKQGKIQAFSTLNVHERVVPYFTQTPLSYLTLPTIKNAYKAFTIKITFRPDNVDGMIIYNGQRKTTGADFISFGLVGGRPEFRFDVGSGMATIRYPTPIKLGEFHTVELYRNQTQGSMVVDGDAPINGSSQGKFQGLDLNEELYVGGYPDYSFISKTTGLNSGFVGCIRQLIIQGDEVIFKTLDRSSTGVSNCPTCRDHPCQNGGVCRDSETSSYKCDCARGFTGSNCEHHSALHCHPEACGPDATCINRQNGLGYDCRCHLGKSGDKCMEGTLVTTPLFDGEDSFIAYPPLTNIHNDLRVELEFKPSDQDGLMFFSGGKKMKVEDFVSLSLVDGHVEFRYELGTGMAILRSRDPVTLEEWHRVTAERLNKDGFLKVDQAPEVRRSSPGKAQGLNIHTPMYLGGVPSMDILPKPANITMLFEGCIGEVSINGKKVDLSYSFIESRAISQCVDSSPCDRRPCLHGGSCLSSAEYEYQCLCREGYEGERCEVVKDACQRDAQCQNGGSCTNHRCVCAAGYTGRFCENDSPIQYSAFFHDDGYLTLPKPMFPRSAPDTPETIELEIRTTSPEGLILWQGVEPIGAFRRLHARNKELGEQGKGKDFISLGLQNGHLVFSYQLGSGEAEIISKEPINDGNWHKLTAVRTGKQGYLQIDGGPPQKGQSQGRMIMVDTKGNIFLGGAPDMTALTGGKFSSGITGCIRNLALTNVRPGEQPSRPIDLRVHAEDGVNVERCSP</sequence>
<evidence type="ECO:0000256" key="1">
    <source>
        <dbReference type="ARBA" id="ARBA00004167"/>
    </source>
</evidence>
<feature type="domain" description="Ig-like" evidence="28">
    <location>
        <begin position="1900"/>
        <end position="1983"/>
    </location>
</feature>
<evidence type="ECO:0000256" key="20">
    <source>
        <dbReference type="PROSITE-ProRule" id="PRU00124"/>
    </source>
</evidence>
<dbReference type="SMART" id="SM00180">
    <property type="entry name" value="EGF_Lam"/>
    <property type="match status" value="8"/>
</dbReference>
<feature type="domain" description="EGF-like" evidence="26">
    <location>
        <begin position="2976"/>
        <end position="3013"/>
    </location>
</feature>
<dbReference type="InterPro" id="IPR000082">
    <property type="entry name" value="SEA_dom"/>
</dbReference>
<dbReference type="InterPro" id="IPR051170">
    <property type="entry name" value="Neural/epithelial_adhesion"/>
</dbReference>
<dbReference type="FunFam" id="4.10.400.10:FF:000058">
    <property type="entry name" value="Basement membrane-specific heparan sulfate proteoglycan core protein"/>
    <property type="match status" value="1"/>
</dbReference>
<feature type="disulfide bond" evidence="20">
    <location>
        <begin position="232"/>
        <end position="247"/>
    </location>
</feature>
<dbReference type="Gene3D" id="2.60.120.200">
    <property type="match status" value="3"/>
</dbReference>
<feature type="domain" description="Ig-like" evidence="28">
    <location>
        <begin position="2715"/>
        <end position="2797"/>
    </location>
</feature>
<dbReference type="PROSITE" id="PS50026">
    <property type="entry name" value="EGF_3"/>
    <property type="match status" value="4"/>
</dbReference>
<dbReference type="GO" id="GO:0072359">
    <property type="term" value="P:circulatory system development"/>
    <property type="evidence" value="ECO:0007669"/>
    <property type="project" value="UniProtKB-ARBA"/>
</dbReference>
<dbReference type="FunFam" id="2.60.40.10:FF:000349">
    <property type="entry name" value="Basement membrane-specific heparan sulfate proteoglycan core protein"/>
    <property type="match status" value="1"/>
</dbReference>
<dbReference type="Gene3D" id="2.170.300.10">
    <property type="entry name" value="Tie2 ligand-binding domain superfamily"/>
    <property type="match status" value="1"/>
</dbReference>
<dbReference type="PROSITE" id="PS01209">
    <property type="entry name" value="LDLRA_1"/>
    <property type="match status" value="2"/>
</dbReference>
<dbReference type="SMART" id="SM00281">
    <property type="entry name" value="LamB"/>
    <property type="match status" value="3"/>
</dbReference>
<evidence type="ECO:0000256" key="6">
    <source>
        <dbReference type="ARBA" id="ARBA00022530"/>
    </source>
</evidence>
<dbReference type="Pfam" id="PF00053">
    <property type="entry name" value="EGF_laminin"/>
    <property type="match status" value="6"/>
</dbReference>
<feature type="disulfide bond" evidence="21">
    <location>
        <begin position="1655"/>
        <end position="1664"/>
    </location>
</feature>
<organism evidence="30 31">
    <name type="scientific">Megalops atlanticus</name>
    <name type="common">Tarpon</name>
    <name type="synonym">Clupea gigantea</name>
    <dbReference type="NCBI Taxonomy" id="7932"/>
    <lineage>
        <taxon>Eukaryota</taxon>
        <taxon>Metazoa</taxon>
        <taxon>Chordata</taxon>
        <taxon>Craniata</taxon>
        <taxon>Vertebrata</taxon>
        <taxon>Euteleostomi</taxon>
        <taxon>Actinopterygii</taxon>
        <taxon>Neopterygii</taxon>
        <taxon>Teleostei</taxon>
        <taxon>Elopiformes</taxon>
        <taxon>Megalopidae</taxon>
        <taxon>Megalops</taxon>
    </lineage>
</organism>
<feature type="disulfide bond" evidence="20">
    <location>
        <begin position="336"/>
        <end position="351"/>
    </location>
</feature>
<dbReference type="InterPro" id="IPR007110">
    <property type="entry name" value="Ig-like_dom"/>
</dbReference>
<dbReference type="FunFam" id="2.10.25.10:FF:000407">
    <property type="entry name" value="Laminin subunit alpha-3"/>
    <property type="match status" value="1"/>
</dbReference>
<evidence type="ECO:0000256" key="13">
    <source>
        <dbReference type="ARBA" id="ARBA00023136"/>
    </source>
</evidence>
<dbReference type="FunFam" id="2.10.25.10:FF:000106">
    <property type="entry name" value="Heparan sulfate proteoglycan 2"/>
    <property type="match status" value="3"/>
</dbReference>
<dbReference type="FunFam" id="2.10.25.10:FF:000298">
    <property type="entry name" value="basement membrane-specific heparan sulfate proteoglycan core protein"/>
    <property type="match status" value="1"/>
</dbReference>
<keyword evidence="11" id="KW-0084">Basement membrane</keyword>
<dbReference type="FunFam" id="2.60.40.10:FF:000700">
    <property type="entry name" value="Basement membrane-specific heparan sulfate proteoglycan core protein"/>
    <property type="match status" value="1"/>
</dbReference>
<feature type="domain" description="Laminin IV type A" evidence="29">
    <location>
        <begin position="1334"/>
        <end position="1543"/>
    </location>
</feature>
<dbReference type="SMART" id="SM00282">
    <property type="entry name" value="LamG"/>
    <property type="match status" value="3"/>
</dbReference>
<dbReference type="FunFam" id="2.60.40.10:FF:000602">
    <property type="entry name" value="Basement membrane-specific heparan sulfate proteoglycan core protein"/>
    <property type="match status" value="1"/>
</dbReference>
<dbReference type="InterPro" id="IPR003599">
    <property type="entry name" value="Ig_sub"/>
</dbReference>
<feature type="domain" description="Ig-like" evidence="28">
    <location>
        <begin position="1785"/>
        <end position="1859"/>
    </location>
</feature>
<evidence type="ECO:0000256" key="4">
    <source>
        <dbReference type="ARBA" id="ARBA00022475"/>
    </source>
</evidence>
<dbReference type="CDD" id="cd05743">
    <property type="entry name" value="Ig_Perlecan_like"/>
    <property type="match status" value="1"/>
</dbReference>
<feature type="disulfide bond" evidence="20">
    <location>
        <begin position="277"/>
        <end position="289"/>
    </location>
</feature>
<dbReference type="SMART" id="SM00179">
    <property type="entry name" value="EGF_CA"/>
    <property type="match status" value="4"/>
</dbReference>
<evidence type="ECO:0000256" key="22">
    <source>
        <dbReference type="SAM" id="MobiDB-lite"/>
    </source>
</evidence>
<feature type="domain" description="EGF-like" evidence="26">
    <location>
        <begin position="3275"/>
        <end position="3308"/>
    </location>
</feature>
<evidence type="ECO:0000256" key="2">
    <source>
        <dbReference type="ARBA" id="ARBA00004236"/>
    </source>
</evidence>
<evidence type="ECO:0000256" key="11">
    <source>
        <dbReference type="ARBA" id="ARBA00022869"/>
    </source>
</evidence>
<evidence type="ECO:0000256" key="15">
    <source>
        <dbReference type="ARBA" id="ARBA00023180"/>
    </source>
</evidence>
<feature type="disulfide bond" evidence="19">
    <location>
        <begin position="3044"/>
        <end position="3053"/>
    </location>
</feature>
<dbReference type="FunFam" id="2.10.25.10:FF:000185">
    <property type="entry name" value="basement membrane-specific heparan sulfate proteoglycan core protein-like"/>
    <property type="match status" value="1"/>
</dbReference>
<evidence type="ECO:0000259" key="24">
    <source>
        <dbReference type="PROSITE" id="PS50024"/>
    </source>
</evidence>
<protein>
    <recommendedName>
        <fullName evidence="18">Cell adhesion molecule-related/down-regulated by oncogenes</fullName>
    </recommendedName>
</protein>
<feature type="domain" description="Ig-like" evidence="28">
    <location>
        <begin position="2626"/>
        <end position="2710"/>
    </location>
</feature>
<feature type="disulfide bond" evidence="21">
    <location>
        <begin position="1667"/>
        <end position="1681"/>
    </location>
</feature>
<proteinExistence type="predicted"/>
<feature type="domain" description="Laminin EGF-like" evidence="27">
    <location>
        <begin position="1198"/>
        <end position="1254"/>
    </location>
</feature>
<feature type="compositionally biased region" description="Acidic residues" evidence="22">
    <location>
        <begin position="60"/>
        <end position="80"/>
    </location>
</feature>
<feature type="disulfide bond" evidence="19">
    <location>
        <begin position="3025"/>
        <end position="3042"/>
    </location>
</feature>
<dbReference type="Gene3D" id="2.10.25.10">
    <property type="entry name" value="Laminin"/>
    <property type="match status" value="10"/>
</dbReference>
<dbReference type="InterPro" id="IPR023415">
    <property type="entry name" value="LDLR_class-A_CS"/>
</dbReference>
<feature type="disulfide bond" evidence="20">
    <location>
        <begin position="324"/>
        <end position="342"/>
    </location>
</feature>
<dbReference type="OrthoDB" id="10055367at2759"/>
<evidence type="ECO:0000256" key="17">
    <source>
        <dbReference type="ARBA" id="ARBA00023319"/>
    </source>
</evidence>
<dbReference type="PROSITE" id="PS50024">
    <property type="entry name" value="SEA"/>
    <property type="match status" value="1"/>
</dbReference>
<dbReference type="SMART" id="SM00192">
    <property type="entry name" value="LDLa"/>
    <property type="match status" value="4"/>
</dbReference>
<keyword evidence="4" id="KW-1003">Cell membrane</keyword>
<dbReference type="PROSITE" id="PS50027">
    <property type="entry name" value="EGF_LAM_2"/>
    <property type="match status" value="5"/>
</dbReference>
<dbReference type="Pfam" id="PF00057">
    <property type="entry name" value="Ldl_recept_a"/>
    <property type="match status" value="4"/>
</dbReference>
<dbReference type="PRINTS" id="PR00261">
    <property type="entry name" value="LDLRECEPTOR"/>
</dbReference>
<keyword evidence="14 19" id="KW-1015">Disulfide bond</keyword>
<feature type="domain" description="EGF-like" evidence="26">
    <location>
        <begin position="3236"/>
        <end position="3273"/>
    </location>
</feature>
<dbReference type="Pfam" id="PF13927">
    <property type="entry name" value="Ig_3"/>
    <property type="match status" value="7"/>
</dbReference>
<dbReference type="GO" id="GO:0030154">
    <property type="term" value="P:cell differentiation"/>
    <property type="evidence" value="ECO:0007669"/>
    <property type="project" value="UniProtKB-ARBA"/>
</dbReference>
<feature type="disulfide bond" evidence="21">
    <location>
        <begin position="773"/>
        <end position="782"/>
    </location>
</feature>
<feature type="disulfide bond" evidence="20">
    <location>
        <begin position="317"/>
        <end position="329"/>
    </location>
</feature>
<feature type="domain" description="Ig-like" evidence="28">
    <location>
        <begin position="397"/>
        <end position="475"/>
    </location>
</feature>
<evidence type="ECO:0000313" key="30">
    <source>
        <dbReference type="EMBL" id="KAG7477685.1"/>
    </source>
</evidence>
<feature type="domain" description="Laminin IV type A" evidence="29">
    <location>
        <begin position="537"/>
        <end position="720"/>
    </location>
</feature>
<dbReference type="FunFam" id="2.60.40.10:FF:000709">
    <property type="entry name" value="basement membrane-specific heparan sulfate proteoglycan core protein"/>
    <property type="match status" value="1"/>
</dbReference>
<evidence type="ECO:0000256" key="12">
    <source>
        <dbReference type="ARBA" id="ARBA00022989"/>
    </source>
</evidence>
<dbReference type="InterPro" id="IPR002172">
    <property type="entry name" value="LDrepeatLR_classA_rpt"/>
</dbReference>
<feature type="domain" description="Laminin EGF-like" evidence="27">
    <location>
        <begin position="1627"/>
        <end position="1683"/>
    </location>
</feature>
<dbReference type="CDD" id="cd05754">
    <property type="entry name" value="IgI_Perlecan_like"/>
    <property type="match status" value="1"/>
</dbReference>
<gene>
    <name evidence="30" type="ORF">MATL_G00072180</name>
</gene>
<feature type="domain" description="Ig-like" evidence="28">
    <location>
        <begin position="2175"/>
        <end position="2261"/>
    </location>
</feature>
<feature type="domain" description="Laminin EGF-like" evidence="27">
    <location>
        <begin position="1577"/>
        <end position="1626"/>
    </location>
</feature>
<keyword evidence="10" id="KW-0677">Repeat</keyword>
<feature type="domain" description="Laminin EGF-like" evidence="27">
    <location>
        <begin position="1148"/>
        <end position="1197"/>
    </location>
</feature>
<feature type="domain" description="EGF-like" evidence="26">
    <location>
        <begin position="3016"/>
        <end position="3054"/>
    </location>
</feature>
<dbReference type="FunFam" id="2.60.40.10:FF:000884">
    <property type="entry name" value="Basement membrane-specific heparan sulfate proteoglycan core protein"/>
    <property type="match status" value="1"/>
</dbReference>
<dbReference type="GO" id="GO:0005604">
    <property type="term" value="C:basement membrane"/>
    <property type="evidence" value="ECO:0007669"/>
    <property type="project" value="UniProtKB-SubCell"/>
</dbReference>
<keyword evidence="17" id="KW-0393">Immunoglobulin domain</keyword>
<feature type="domain" description="Ig-like" evidence="28">
    <location>
        <begin position="2266"/>
        <end position="2354"/>
    </location>
</feature>
<dbReference type="CDD" id="cd00055">
    <property type="entry name" value="EGF_Lam"/>
    <property type="match status" value="8"/>
</dbReference>
<dbReference type="PROSITE" id="PS01186">
    <property type="entry name" value="EGF_2"/>
    <property type="match status" value="3"/>
</dbReference>
<dbReference type="PROSITE" id="PS50025">
    <property type="entry name" value="LAM_G_DOMAIN"/>
    <property type="match status" value="3"/>
</dbReference>
<comment type="subcellular location">
    <subcellularLocation>
        <location evidence="2">Cell membrane</location>
    </subcellularLocation>
    <subcellularLocation>
        <location evidence="1">Membrane</location>
        <topology evidence="1">Single-pass membrane protein</topology>
    </subcellularLocation>
    <subcellularLocation>
        <location evidence="3">Secreted</location>
        <location evidence="3">Extracellular space</location>
        <location evidence="3">Extracellular matrix</location>
        <location evidence="3">Basement membrane</location>
    </subcellularLocation>
</comment>
<dbReference type="InterPro" id="IPR000034">
    <property type="entry name" value="Laminin_IV"/>
</dbReference>
<feature type="disulfide bond" evidence="21">
    <location>
        <begin position="1238"/>
        <end position="1252"/>
    </location>
</feature>
<keyword evidence="8" id="KW-0812">Transmembrane</keyword>
<dbReference type="SUPFAM" id="SSF48726">
    <property type="entry name" value="Immunoglobulin"/>
    <property type="match status" value="13"/>
</dbReference>
<dbReference type="SMART" id="SM00409">
    <property type="entry name" value="IG"/>
    <property type="match status" value="13"/>
</dbReference>
<dbReference type="SMART" id="SM00408">
    <property type="entry name" value="IGc2"/>
    <property type="match status" value="13"/>
</dbReference>
<dbReference type="CDD" id="cd00110">
    <property type="entry name" value="LamG"/>
    <property type="match status" value="3"/>
</dbReference>
<dbReference type="PROSITE" id="PS51115">
    <property type="entry name" value="LAMININ_IVA"/>
    <property type="match status" value="3"/>
</dbReference>
<evidence type="ECO:0000256" key="14">
    <source>
        <dbReference type="ARBA" id="ARBA00023157"/>
    </source>
</evidence>
<feature type="disulfide bond" evidence="20">
    <location>
        <begin position="220"/>
        <end position="238"/>
    </location>
</feature>
<keyword evidence="12" id="KW-1133">Transmembrane helix</keyword>